<dbReference type="OrthoDB" id="5295180at2"/>
<proteinExistence type="predicted"/>
<protein>
    <recommendedName>
        <fullName evidence="3">Nitrogen fixation protein FixH</fullName>
    </recommendedName>
</protein>
<gene>
    <name evidence="1" type="ORF">H010_18565</name>
</gene>
<accession>A0A9X4S9X7</accession>
<dbReference type="EMBL" id="AOGK01000018">
    <property type="protein sequence ID" value="MDG5977270.1"/>
    <property type="molecule type" value="Genomic_DNA"/>
</dbReference>
<dbReference type="AlphaFoldDB" id="A0A9X4S9X7"/>
<evidence type="ECO:0000313" key="1">
    <source>
        <dbReference type="EMBL" id="MDG5977270.1"/>
    </source>
</evidence>
<evidence type="ECO:0008006" key="3">
    <source>
        <dbReference type="Google" id="ProtNLM"/>
    </source>
</evidence>
<comment type="caution">
    <text evidence="1">The sequence shown here is derived from an EMBL/GenBank/DDBJ whole genome shotgun (WGS) entry which is preliminary data.</text>
</comment>
<keyword evidence="2" id="KW-1185">Reference proteome</keyword>
<name>A0A9X4S9X7_9BURK</name>
<evidence type="ECO:0000313" key="2">
    <source>
        <dbReference type="Proteomes" id="UP001152876"/>
    </source>
</evidence>
<dbReference type="Proteomes" id="UP001152876">
    <property type="component" value="Unassembled WGS sequence"/>
</dbReference>
<sequence length="76" mass="8103">MWLVVGGPLLVVIASIVTAVIAVKGADPVLDKEDYERNLQAARSLQGQARIDALIQLQPAHQARNHAASPVIPATR</sequence>
<reference evidence="1" key="1">
    <citation type="submission" date="2013-01" db="EMBL/GenBank/DDBJ databases">
        <title>Genome draft of Hydrogenophaga taeniospiralis 2K1.</title>
        <authorList>
            <person name="Gomila M."/>
            <person name="Lalucat J."/>
        </authorList>
    </citation>
    <scope>NUCLEOTIDE SEQUENCE</scope>
    <source>
        <strain evidence="1">CCUG 15921</strain>
    </source>
</reference>
<organism evidence="1 2">
    <name type="scientific">Hydrogenophaga taeniospiralis CCUG 15921</name>
    <dbReference type="NCBI Taxonomy" id="1281780"/>
    <lineage>
        <taxon>Bacteria</taxon>
        <taxon>Pseudomonadati</taxon>
        <taxon>Pseudomonadota</taxon>
        <taxon>Betaproteobacteria</taxon>
        <taxon>Burkholderiales</taxon>
        <taxon>Comamonadaceae</taxon>
        <taxon>Hydrogenophaga</taxon>
    </lineage>
</organism>